<dbReference type="Proteomes" id="UP000007509">
    <property type="component" value="Unassembled WGS sequence"/>
</dbReference>
<evidence type="ECO:0000313" key="2">
    <source>
        <dbReference type="Proteomes" id="UP000007509"/>
    </source>
</evidence>
<gene>
    <name evidence="1" type="ORF">PMI13_02006</name>
</gene>
<sequence length="151" mass="17272">MDLVVSMDIYPGDGSKVYAYTTPRNFWTGKSDIVYAPIAAQNKELLAATMVHETGHAYSQKLGLLDVQLNYSIKVPSALNTSEHFAIYKLEHIYAEKNLISMTSRLSSGFYINPDDMIEGYSNLSVFYRNLINNTYNKLLPVFKRFMFYVK</sequence>
<keyword evidence="2" id="KW-1185">Reference proteome</keyword>
<evidence type="ECO:0000313" key="1">
    <source>
        <dbReference type="EMBL" id="EJL72168.1"/>
    </source>
</evidence>
<dbReference type="AlphaFoldDB" id="J2KGB3"/>
<comment type="caution">
    <text evidence="1">The sequence shown here is derived from an EMBL/GenBank/DDBJ whole genome shotgun (WGS) entry which is preliminary data.</text>
</comment>
<proteinExistence type="predicted"/>
<reference evidence="1 2" key="1">
    <citation type="journal article" date="2012" name="J. Bacteriol.">
        <title>Twenty-one genome sequences from Pseudomonas species and 19 genome sequences from diverse bacteria isolated from the rhizosphere and endosphere of Populus deltoides.</title>
        <authorList>
            <person name="Brown S.D."/>
            <person name="Utturkar S.M."/>
            <person name="Klingeman D.M."/>
            <person name="Johnson C.M."/>
            <person name="Martin S.L."/>
            <person name="Land M.L."/>
            <person name="Lu T.Y."/>
            <person name="Schadt C.W."/>
            <person name="Doktycz M.J."/>
            <person name="Pelletier D.A."/>
        </authorList>
    </citation>
    <scope>NUCLEOTIDE SEQUENCE [LARGE SCALE GENOMIC DNA]</scope>
    <source>
        <strain evidence="1 2">CF314</strain>
    </source>
</reference>
<protein>
    <submittedName>
        <fullName evidence="1">Uncharacterized protein</fullName>
    </submittedName>
</protein>
<organism evidence="1 2">
    <name type="scientific">Chryseobacterium populi</name>
    <dbReference type="NCBI Taxonomy" id="1144316"/>
    <lineage>
        <taxon>Bacteria</taxon>
        <taxon>Pseudomonadati</taxon>
        <taxon>Bacteroidota</taxon>
        <taxon>Flavobacteriia</taxon>
        <taxon>Flavobacteriales</taxon>
        <taxon>Weeksellaceae</taxon>
        <taxon>Chryseobacterium group</taxon>
        <taxon>Chryseobacterium</taxon>
    </lineage>
</organism>
<dbReference type="EMBL" id="AKJY01000033">
    <property type="protein sequence ID" value="EJL72168.1"/>
    <property type="molecule type" value="Genomic_DNA"/>
</dbReference>
<name>J2KGB3_9FLAO</name>
<accession>J2KGB3</accession>